<dbReference type="PANTHER" id="PTHR16026:SF0">
    <property type="entry name" value="CARTILAGE ACIDIC PROTEIN 1"/>
    <property type="match status" value="1"/>
</dbReference>
<dbReference type="InterPro" id="IPR028994">
    <property type="entry name" value="Integrin_alpha_N"/>
</dbReference>
<dbReference type="Gene3D" id="2.10.25.10">
    <property type="entry name" value="Laminin"/>
    <property type="match status" value="1"/>
</dbReference>
<protein>
    <submittedName>
        <fullName evidence="6">Cartilage acidic protein 1</fullName>
    </submittedName>
</protein>
<dbReference type="Pfam" id="PF07593">
    <property type="entry name" value="UnbV_ASPIC"/>
    <property type="match status" value="1"/>
</dbReference>
<dbReference type="SMART" id="SM00179">
    <property type="entry name" value="EGF_CA"/>
    <property type="match status" value="1"/>
</dbReference>
<dbReference type="Pfam" id="PF07645">
    <property type="entry name" value="EGF_CA"/>
    <property type="match status" value="1"/>
</dbReference>
<keyword evidence="1" id="KW-0245">EGF-like domain</keyword>
<gene>
    <name evidence="6" type="primary">CRTAC1</name>
</gene>
<proteinExistence type="predicted"/>
<evidence type="ECO:0000313" key="6">
    <source>
        <dbReference type="Ensembl" id="ENSLLEP00000036013.1"/>
    </source>
</evidence>
<dbReference type="SUPFAM" id="SSF57196">
    <property type="entry name" value="EGF/Laminin"/>
    <property type="match status" value="1"/>
</dbReference>
<name>A0A8C5WGA9_9ANUR</name>
<dbReference type="Ensembl" id="ENSLLET00000037402.1">
    <property type="protein sequence ID" value="ENSLLEP00000036013.1"/>
    <property type="gene ID" value="ENSLLEG00000021817.1"/>
</dbReference>
<dbReference type="InterPro" id="IPR049883">
    <property type="entry name" value="NOTCH1_EGF-like"/>
</dbReference>
<dbReference type="PROSITE" id="PS01187">
    <property type="entry name" value="EGF_CA"/>
    <property type="match status" value="1"/>
</dbReference>
<reference evidence="6" key="2">
    <citation type="submission" date="2025-09" db="UniProtKB">
        <authorList>
            <consortium name="Ensembl"/>
        </authorList>
    </citation>
    <scope>IDENTIFICATION</scope>
</reference>
<evidence type="ECO:0000256" key="3">
    <source>
        <dbReference type="ARBA" id="ARBA00023157"/>
    </source>
</evidence>
<keyword evidence="7" id="KW-1185">Reference proteome</keyword>
<dbReference type="PANTHER" id="PTHR16026">
    <property type="entry name" value="CARTILAGE ACIDIC PROTEIN 1"/>
    <property type="match status" value="1"/>
</dbReference>
<reference evidence="6" key="1">
    <citation type="submission" date="2025-08" db="UniProtKB">
        <authorList>
            <consortium name="Ensembl"/>
        </authorList>
    </citation>
    <scope>IDENTIFICATION</scope>
</reference>
<evidence type="ECO:0000259" key="5">
    <source>
        <dbReference type="SMART" id="SM00179"/>
    </source>
</evidence>
<dbReference type="InterPro" id="IPR018097">
    <property type="entry name" value="EGF_Ca-bd_CS"/>
</dbReference>
<dbReference type="AlphaFoldDB" id="A0A8C5WGA9"/>
<keyword evidence="3" id="KW-1015">Disulfide bond</keyword>
<dbReference type="CDD" id="cd00054">
    <property type="entry name" value="EGF_CA"/>
    <property type="match status" value="1"/>
</dbReference>
<organism evidence="6 7">
    <name type="scientific">Leptobrachium leishanense</name>
    <name type="common">Leishan spiny toad</name>
    <dbReference type="NCBI Taxonomy" id="445787"/>
    <lineage>
        <taxon>Eukaryota</taxon>
        <taxon>Metazoa</taxon>
        <taxon>Chordata</taxon>
        <taxon>Craniata</taxon>
        <taxon>Vertebrata</taxon>
        <taxon>Euteleostomi</taxon>
        <taxon>Amphibia</taxon>
        <taxon>Batrachia</taxon>
        <taxon>Anura</taxon>
        <taxon>Pelobatoidea</taxon>
        <taxon>Megophryidae</taxon>
        <taxon>Leptobrachium</taxon>
    </lineage>
</organism>
<dbReference type="GO" id="GO:0007413">
    <property type="term" value="P:axonal fasciculation"/>
    <property type="evidence" value="ECO:0007669"/>
    <property type="project" value="TreeGrafter"/>
</dbReference>
<accession>A0A8C5WGA9</accession>
<feature type="domain" description="EGF-like calcium-binding" evidence="5">
    <location>
        <begin position="554"/>
        <end position="601"/>
    </location>
</feature>
<dbReference type="GO" id="GO:0005509">
    <property type="term" value="F:calcium ion binding"/>
    <property type="evidence" value="ECO:0007669"/>
    <property type="project" value="InterPro"/>
</dbReference>
<feature type="chain" id="PRO_5034615044" evidence="4">
    <location>
        <begin position="32"/>
        <end position="640"/>
    </location>
</feature>
<keyword evidence="2 4" id="KW-0732">Signal</keyword>
<dbReference type="GeneTree" id="ENSGT00390000013726"/>
<dbReference type="SUPFAM" id="SSF69318">
    <property type="entry name" value="Integrin alpha N-terminal domain"/>
    <property type="match status" value="1"/>
</dbReference>
<evidence type="ECO:0000256" key="4">
    <source>
        <dbReference type="SAM" id="SignalP"/>
    </source>
</evidence>
<dbReference type="Pfam" id="PF13517">
    <property type="entry name" value="FG-GAP_3"/>
    <property type="match status" value="2"/>
</dbReference>
<dbReference type="OrthoDB" id="10022113at2759"/>
<dbReference type="Proteomes" id="UP000694569">
    <property type="component" value="Unplaced"/>
</dbReference>
<dbReference type="InterPro" id="IPR013517">
    <property type="entry name" value="FG-GAP"/>
</dbReference>
<dbReference type="InterPro" id="IPR001881">
    <property type="entry name" value="EGF-like_Ca-bd_dom"/>
</dbReference>
<evidence type="ECO:0000313" key="7">
    <source>
        <dbReference type="Proteomes" id="UP000694569"/>
    </source>
</evidence>
<dbReference type="InterPro" id="IPR027039">
    <property type="entry name" value="Crtac1"/>
</dbReference>
<sequence>MLFSYNNLSDIFSSEMMVLVLFFSIILCCGGAQRSDPMFEAVTDTVLPPDYENNPTQVNYGVAVTDVDNDGDFEIVVAGHNGPNLVLKYIKHTGRLVNIAVDERSSPYYQLRDRQGNAIGVTACDIDGDGREEIYFLNTNNAFSGMATYSDKLFKFRNGRWENILNDEVNLRRDVTNWFAGRSVACIDRKGSGRYSIYVANYASGMLGPHALIEMDEASSDVTRGIIALSNVAAEAGVNKYTGTVCMHIIGINYLYIFIEFIDLYLYIETKLFVVVTGVDDSYQHGRGVALGDFNRDGKVDIVYGNWNGPHRLFLQMNTNGKVRFRDIASQKFSMPSPVRTVIAADFDNDQELEVFFNNIAPLHGSSANRMFRIGRREHADPYMEELNPGDAAEHYGRGTGGTVTDFDGDGMLDLILSHGESMAQPISVFKGKQGLKNNWLRVIPRTKYGAFARGAKVVLYTKKSGAHLRIIDGGSGYLCEMEPVAHFGLGNDQASSLEVTWPDGRIFTRGIAEGEINTVLEIMYPHDEESVTKPMNIECGQGFSVNENGHCGDIDECIQFPFVCPREKPVCINTYGGYKCRPNRRCNRGFEPNEDGTACVAQVAYFGSYPSSASRFHARFLLCSAVLVVSELCLQLSVL</sequence>
<dbReference type="Gene3D" id="2.130.10.130">
    <property type="entry name" value="Integrin alpha, N-terminal"/>
    <property type="match status" value="1"/>
</dbReference>
<evidence type="ECO:0000256" key="1">
    <source>
        <dbReference type="ARBA" id="ARBA00022536"/>
    </source>
</evidence>
<feature type="signal peptide" evidence="4">
    <location>
        <begin position="1"/>
        <end position="31"/>
    </location>
</feature>
<dbReference type="InterPro" id="IPR011519">
    <property type="entry name" value="UnbV_ASPIC"/>
</dbReference>
<evidence type="ECO:0000256" key="2">
    <source>
        <dbReference type="ARBA" id="ARBA00022729"/>
    </source>
</evidence>